<feature type="domain" description="SGNH hydrolase-type esterase" evidence="8">
    <location>
        <begin position="18"/>
        <end position="198"/>
    </location>
</feature>
<dbReference type="InterPro" id="IPR037459">
    <property type="entry name" value="RhgT-like"/>
</dbReference>
<evidence type="ECO:0000256" key="3">
    <source>
        <dbReference type="ARBA" id="ARBA00022989"/>
    </source>
</evidence>
<dbReference type="GO" id="GO:0004252">
    <property type="term" value="F:serine-type endopeptidase activity"/>
    <property type="evidence" value="ECO:0007669"/>
    <property type="project" value="InterPro"/>
</dbReference>
<sequence length="794" mass="87927">MALPSREVKAKPPYFALAGDSTTAVQSTGGGGWGDGFLNTTLHRGASGKNFGHNGATTVSFRQGGDWANVLTAAKDASKDHKPYVTIQFGHNDQKPAKNISMEVFTNNLVAFVEEVRAVPATPILVTSLSRRNYNSSGQVVLSLADVVAATKKAAEQTGADIIDLNAASTDYLNAIGADKAHTYNLDPTDNTHLNSEGSIVFGNLVAMLIDDEVPELKKYVKPVPSIAEALEQGEHRASRPQCRFFACTPRYRARVIDTPQNPTIPQSRKRTVRIGPLPEGPVSEATIQRIFGRKLSPQDGNNVLRILHHRRTVGSLADYGVDNLGKQYTHVSRETALKGLEWLRAKYPIDEARAAEEWAEKEANRIAYELWLADPETESKYKDPARAFREQMEKEEQERIRQEAEDQKIGILHAGKSQFELNIEEKRRARLEEITRIAEEKEQKEREMEEKLASGEWVRTPTGTQLMKPGQTTYIDVFGREQVSRRKEEMEKYNKAAQVTDAKTPEELLAQTTLTERLVPMTVFVAVTLALCWAFAHYYMPPSPEYRLFPDLSPTTATIGALVVTNCVIAIGWRIMPLWPLMTRYFMHVPGYPRAVQSVLNVFSHIQYEHLLANMMMLALVGPVCCDLVGRGIFMGTYISAGAVGTLASLYWANLGRGNITAHSVGASAAIWGISALYCLLTDQEKIKIPLLKDAEVAFWPKMLFAAFVVLEIHSALRKRTSMDHASHFGGMIIGMGTAGYLRASGWNEKRLGVSVKKGVQERAGTPDKTVDVGAVAKESIKEVRESITRGSK</sequence>
<dbReference type="AlphaFoldDB" id="A0A9Q9DQ81"/>
<dbReference type="VEuPathDB" id="FungiDB:yc1106_01668"/>
<evidence type="ECO:0000256" key="2">
    <source>
        <dbReference type="ARBA" id="ARBA00022692"/>
    </source>
</evidence>
<protein>
    <submittedName>
        <fullName evidence="9">Rhomboid-like protein</fullName>
    </submittedName>
</protein>
<evidence type="ECO:0000313" key="9">
    <source>
        <dbReference type="EMBL" id="USP74394.1"/>
    </source>
</evidence>
<feature type="transmembrane region" description="Helical" evidence="6">
    <location>
        <begin position="519"/>
        <end position="541"/>
    </location>
</feature>
<dbReference type="Pfam" id="PF01694">
    <property type="entry name" value="Rhomboid"/>
    <property type="match status" value="1"/>
</dbReference>
<feature type="transmembrane region" description="Helical" evidence="6">
    <location>
        <begin position="553"/>
        <end position="577"/>
    </location>
</feature>
<evidence type="ECO:0000256" key="4">
    <source>
        <dbReference type="ARBA" id="ARBA00023136"/>
    </source>
</evidence>
<dbReference type="PANTHER" id="PTHR43695:SF2">
    <property type="entry name" value="PUTATIVE (AFU_ORTHOLOGUE AFUA_2G17250)-RELATED"/>
    <property type="match status" value="1"/>
</dbReference>
<keyword evidence="4 6" id="KW-0472">Membrane</keyword>
<dbReference type="InterPro" id="IPR035952">
    <property type="entry name" value="Rhomboid-like_sf"/>
</dbReference>
<evidence type="ECO:0000259" key="7">
    <source>
        <dbReference type="Pfam" id="PF01694"/>
    </source>
</evidence>
<dbReference type="InterPro" id="IPR022764">
    <property type="entry name" value="Peptidase_S54_rhomboid_dom"/>
</dbReference>
<dbReference type="Proteomes" id="UP001056012">
    <property type="component" value="Chromosome 1"/>
</dbReference>
<dbReference type="InterPro" id="IPR036514">
    <property type="entry name" value="SGNH_hydro_sf"/>
</dbReference>
<dbReference type="InterPro" id="IPR013830">
    <property type="entry name" value="SGNH_hydro"/>
</dbReference>
<keyword evidence="3 6" id="KW-1133">Transmembrane helix</keyword>
<organism evidence="9 10">
    <name type="scientific">Curvularia clavata</name>
    <dbReference type="NCBI Taxonomy" id="95742"/>
    <lineage>
        <taxon>Eukaryota</taxon>
        <taxon>Fungi</taxon>
        <taxon>Dikarya</taxon>
        <taxon>Ascomycota</taxon>
        <taxon>Pezizomycotina</taxon>
        <taxon>Dothideomycetes</taxon>
        <taxon>Pleosporomycetidae</taxon>
        <taxon>Pleosporales</taxon>
        <taxon>Pleosporineae</taxon>
        <taxon>Pleosporaceae</taxon>
        <taxon>Curvularia</taxon>
    </lineage>
</organism>
<dbReference type="Pfam" id="PF13472">
    <property type="entry name" value="Lipase_GDSL_2"/>
    <property type="match status" value="1"/>
</dbReference>
<dbReference type="SUPFAM" id="SSF52266">
    <property type="entry name" value="SGNH hydrolase"/>
    <property type="match status" value="1"/>
</dbReference>
<keyword evidence="2 6" id="KW-0812">Transmembrane</keyword>
<dbReference type="PANTHER" id="PTHR43695">
    <property type="entry name" value="PUTATIVE (AFU_ORTHOLOGUE AFUA_2G17250)-RELATED"/>
    <property type="match status" value="1"/>
</dbReference>
<evidence type="ECO:0000256" key="1">
    <source>
        <dbReference type="ARBA" id="ARBA00004141"/>
    </source>
</evidence>
<feature type="coiled-coil region" evidence="5">
    <location>
        <begin position="386"/>
        <end position="455"/>
    </location>
</feature>
<dbReference type="Gene3D" id="1.20.1540.10">
    <property type="entry name" value="Rhomboid-like"/>
    <property type="match status" value="1"/>
</dbReference>
<dbReference type="EMBL" id="CP089274">
    <property type="protein sequence ID" value="USP74394.1"/>
    <property type="molecule type" value="Genomic_DNA"/>
</dbReference>
<dbReference type="SUPFAM" id="SSF144091">
    <property type="entry name" value="Rhomboid-like"/>
    <property type="match status" value="1"/>
</dbReference>
<feature type="transmembrane region" description="Helical" evidence="6">
    <location>
        <begin position="661"/>
        <end position="682"/>
    </location>
</feature>
<proteinExistence type="predicted"/>
<dbReference type="CDD" id="cd22249">
    <property type="entry name" value="UDM1_RNF168_RNF169-like"/>
    <property type="match status" value="1"/>
</dbReference>
<evidence type="ECO:0000256" key="6">
    <source>
        <dbReference type="SAM" id="Phobius"/>
    </source>
</evidence>
<feature type="domain" description="Peptidase S54 rhomboid" evidence="7">
    <location>
        <begin position="600"/>
        <end position="743"/>
    </location>
</feature>
<feature type="transmembrane region" description="Helical" evidence="6">
    <location>
        <begin position="638"/>
        <end position="655"/>
    </location>
</feature>
<evidence type="ECO:0000313" key="10">
    <source>
        <dbReference type="Proteomes" id="UP001056012"/>
    </source>
</evidence>
<keyword evidence="10" id="KW-1185">Reference proteome</keyword>
<gene>
    <name evidence="9" type="ORF">yc1106_01668</name>
</gene>
<keyword evidence="5" id="KW-0175">Coiled coil</keyword>
<dbReference type="GO" id="GO:0016020">
    <property type="term" value="C:membrane"/>
    <property type="evidence" value="ECO:0007669"/>
    <property type="project" value="UniProtKB-SubCell"/>
</dbReference>
<accession>A0A9Q9DQ81</accession>
<dbReference type="CDD" id="cd01821">
    <property type="entry name" value="Rhamnogalacturan_acetylesterase_like"/>
    <property type="match status" value="1"/>
</dbReference>
<evidence type="ECO:0000259" key="8">
    <source>
        <dbReference type="Pfam" id="PF13472"/>
    </source>
</evidence>
<dbReference type="Gene3D" id="3.40.50.1110">
    <property type="entry name" value="SGNH hydrolase"/>
    <property type="match status" value="1"/>
</dbReference>
<comment type="subcellular location">
    <subcellularLocation>
        <location evidence="1">Membrane</location>
        <topology evidence="1">Multi-pass membrane protein</topology>
    </subcellularLocation>
</comment>
<reference evidence="9" key="1">
    <citation type="submission" date="2021-12" db="EMBL/GenBank/DDBJ databases">
        <title>Curvularia clavata genome.</title>
        <authorList>
            <person name="Cao Y."/>
        </authorList>
    </citation>
    <scope>NUCLEOTIDE SEQUENCE</scope>
    <source>
        <strain evidence="9">Yc1106</strain>
    </source>
</reference>
<dbReference type="OrthoDB" id="10260614at2759"/>
<evidence type="ECO:0000256" key="5">
    <source>
        <dbReference type="SAM" id="Coils"/>
    </source>
</evidence>
<name>A0A9Q9DQ81_CURCL</name>